<dbReference type="EMBL" id="OX460343">
    <property type="protein sequence ID" value="CAI9180156.1"/>
    <property type="molecule type" value="Genomic_DNA"/>
</dbReference>
<keyword evidence="2" id="KW-1185">Reference proteome</keyword>
<proteinExistence type="predicted"/>
<accession>A0ABN9A495</accession>
<protein>
    <submittedName>
        <fullName evidence="1">Uncharacterized protein</fullName>
    </submittedName>
</protein>
<evidence type="ECO:0000313" key="1">
    <source>
        <dbReference type="EMBL" id="CAI9180156.1"/>
    </source>
</evidence>
<organism evidence="1 2">
    <name type="scientific">Rangifer tarandus platyrhynchus</name>
    <name type="common">Svalbard reindeer</name>
    <dbReference type="NCBI Taxonomy" id="3082113"/>
    <lineage>
        <taxon>Eukaryota</taxon>
        <taxon>Metazoa</taxon>
        <taxon>Chordata</taxon>
        <taxon>Craniata</taxon>
        <taxon>Vertebrata</taxon>
        <taxon>Euteleostomi</taxon>
        <taxon>Mammalia</taxon>
        <taxon>Eutheria</taxon>
        <taxon>Laurasiatheria</taxon>
        <taxon>Artiodactyla</taxon>
        <taxon>Ruminantia</taxon>
        <taxon>Pecora</taxon>
        <taxon>Cervidae</taxon>
        <taxon>Odocoileinae</taxon>
        <taxon>Rangifer</taxon>
    </lineage>
</organism>
<name>A0ABN9A495_RANTA</name>
<gene>
    <name evidence="1" type="ORF">MRATA1EN1_LOCUS29118</name>
</gene>
<dbReference type="Proteomes" id="UP001176941">
    <property type="component" value="Chromosome X"/>
</dbReference>
<evidence type="ECO:0000313" key="2">
    <source>
        <dbReference type="Proteomes" id="UP001176941"/>
    </source>
</evidence>
<reference evidence="1" key="1">
    <citation type="submission" date="2023-04" db="EMBL/GenBank/DDBJ databases">
        <authorList>
            <consortium name="ELIXIR-Norway"/>
        </authorList>
    </citation>
    <scope>NUCLEOTIDE SEQUENCE [LARGE SCALE GENOMIC DNA]</scope>
</reference>
<sequence>MNSIPTELQFHTWIFTSFESSLGDSGVQLDLRAIVLTSVDIDYALLQKERTLKFQWLKIKHVHFSLHMLHRQGYRATLLIRIMLMEQLPQPLLMITIQKERKSALEALTPGIKFSSGPKVTQISSSHNASV</sequence>